<dbReference type="InterPro" id="IPR016918">
    <property type="entry name" value="UCP029394"/>
</dbReference>
<name>A0A2S3X381_PSEPU</name>
<dbReference type="SUPFAM" id="SSF54427">
    <property type="entry name" value="NTF2-like"/>
    <property type="match status" value="1"/>
</dbReference>
<evidence type="ECO:0000313" key="2">
    <source>
        <dbReference type="Proteomes" id="UP000237230"/>
    </source>
</evidence>
<dbReference type="EMBL" id="MINH01000019">
    <property type="protein sequence ID" value="POG10050.1"/>
    <property type="molecule type" value="Genomic_DNA"/>
</dbReference>
<proteinExistence type="predicted"/>
<dbReference type="Gene3D" id="3.10.450.50">
    <property type="match status" value="1"/>
</dbReference>
<dbReference type="AlphaFoldDB" id="A0A2S3X381"/>
<organism evidence="1 2">
    <name type="scientific">Pseudomonas putida</name>
    <name type="common">Arthrobacter siderocapsulatus</name>
    <dbReference type="NCBI Taxonomy" id="303"/>
    <lineage>
        <taxon>Bacteria</taxon>
        <taxon>Pseudomonadati</taxon>
        <taxon>Pseudomonadota</taxon>
        <taxon>Gammaproteobacteria</taxon>
        <taxon>Pseudomonadales</taxon>
        <taxon>Pseudomonadaceae</taxon>
        <taxon>Pseudomonas</taxon>
    </lineage>
</organism>
<reference evidence="1 2" key="1">
    <citation type="submission" date="2016-08" db="EMBL/GenBank/DDBJ databases">
        <authorList>
            <person name="Seilhamer J.J."/>
        </authorList>
    </citation>
    <scope>NUCLEOTIDE SEQUENCE [LARGE SCALE GENOMIC DNA]</scope>
    <source>
        <strain evidence="1 2">KH-21-114</strain>
    </source>
</reference>
<reference evidence="1 2" key="2">
    <citation type="submission" date="2018-03" db="EMBL/GenBank/DDBJ databases">
        <title>Draft genome of Pseudomonas putida strain KH-21-114.</title>
        <authorList>
            <person name="Yoshizawa S."/>
            <person name="Khan N.H."/>
            <person name="Nishimura M."/>
            <person name="Chiura H.X."/>
            <person name="Ogura Y."/>
            <person name="Hayashi T."/>
            <person name="Kogure K."/>
        </authorList>
    </citation>
    <scope>NUCLEOTIDE SEQUENCE [LARGE SCALE GENOMIC DNA]</scope>
    <source>
        <strain evidence="1 2">KH-21-114</strain>
    </source>
</reference>
<evidence type="ECO:0008006" key="3">
    <source>
        <dbReference type="Google" id="ProtNLM"/>
    </source>
</evidence>
<evidence type="ECO:0000313" key="1">
    <source>
        <dbReference type="EMBL" id="POG10050.1"/>
    </source>
</evidence>
<accession>A0A2S3X381</accession>
<dbReference type="Proteomes" id="UP000237230">
    <property type="component" value="Unassembled WGS sequence"/>
</dbReference>
<protein>
    <recommendedName>
        <fullName evidence="3">DUF4440 domain-containing protein</fullName>
    </recommendedName>
</protein>
<sequence>MNPYLQEVIDLHVLIEALFARGEGQVEAMIERFTPDFSMITPTGLQVCLQDVSALFAKRAGSQPGLTIELTGLETLAQGPDGAVVRYQETHRQPDQDTKTRLSTALFSLQGDRVLWRHLHETWAA</sequence>
<dbReference type="InterPro" id="IPR032710">
    <property type="entry name" value="NTF2-like_dom_sf"/>
</dbReference>
<dbReference type="OrthoDB" id="8912060at2"/>
<dbReference type="RefSeq" id="WP_103446835.1">
    <property type="nucleotide sequence ID" value="NZ_MINH01000019.1"/>
</dbReference>
<comment type="caution">
    <text evidence="1">The sequence shown here is derived from an EMBL/GenBank/DDBJ whole genome shotgun (WGS) entry which is preliminary data.</text>
</comment>
<gene>
    <name evidence="1" type="ORF">BGP84_10045</name>
</gene>
<dbReference type="PIRSF" id="PIRSF029394">
    <property type="entry name" value="UCP029394"/>
    <property type="match status" value="1"/>
</dbReference>